<evidence type="ECO:0000313" key="4">
    <source>
        <dbReference type="EMBL" id="CAB3746691.1"/>
    </source>
</evidence>
<evidence type="ECO:0000313" key="5">
    <source>
        <dbReference type="Proteomes" id="UP000494363"/>
    </source>
</evidence>
<dbReference type="NCBIfam" id="TIGR02937">
    <property type="entry name" value="sigma70-ECF"/>
    <property type="match status" value="1"/>
</dbReference>
<dbReference type="PANTHER" id="PTHR30173">
    <property type="entry name" value="SIGMA 19 FACTOR"/>
    <property type="match status" value="1"/>
</dbReference>
<dbReference type="InterPro" id="IPR013249">
    <property type="entry name" value="RNA_pol_sigma70_r4_t2"/>
</dbReference>
<feature type="region of interest" description="Disordered" evidence="1">
    <location>
        <begin position="1"/>
        <end position="40"/>
    </location>
</feature>
<sequence length="387" mass="41485">MDDNVQRTQTAGMDGSHDISGTQRTHSANSASTSRTAPPDAAFEALRRKLVARAQRMLGSRAEAEDVVQDAWLKWHGARSADVRSPDAWLTTVTTRLAIDRLRRLRTERASHLPGKLAQPWLDGLAPAADQRALHASDMSYGVTLLLDRLKPDERIAFVLHEALECDYAEIAKILAKTPAHCRQIVHRAKQRLRRAGAPTKVAEAAADAAADAAAHARIVERLRAAIDAQDRIGLVRLFSGGVHIADDDGRSDDTAAFVSANTEVTAQAAAARVVLLSDETAARAMSPDRTGRATGTLRAETIGLTVDGTPRVAWLVEGEIAAMLDVVFAANGAIAALRIVTDVTDPAALHRANQTFGLSAVRRLLQRIAARASWARCGAVPVDVDA</sequence>
<dbReference type="SUPFAM" id="SSF88659">
    <property type="entry name" value="Sigma3 and sigma4 domains of RNA polymerase sigma factors"/>
    <property type="match status" value="1"/>
</dbReference>
<organism evidence="4 5">
    <name type="scientific">Paraburkholderia humisilvae</name>
    <dbReference type="NCBI Taxonomy" id="627669"/>
    <lineage>
        <taxon>Bacteria</taxon>
        <taxon>Pseudomonadati</taxon>
        <taxon>Pseudomonadota</taxon>
        <taxon>Betaproteobacteria</taxon>
        <taxon>Burkholderiales</taxon>
        <taxon>Burkholderiaceae</taxon>
        <taxon>Paraburkholderia</taxon>
    </lineage>
</organism>
<accession>A0A6J5CZY5</accession>
<dbReference type="InterPro" id="IPR007627">
    <property type="entry name" value="RNA_pol_sigma70_r2"/>
</dbReference>
<name>A0A6J5CZY5_9BURK</name>
<dbReference type="GO" id="GO:0016987">
    <property type="term" value="F:sigma factor activity"/>
    <property type="evidence" value="ECO:0007669"/>
    <property type="project" value="InterPro"/>
</dbReference>
<evidence type="ECO:0008006" key="6">
    <source>
        <dbReference type="Google" id="ProtNLM"/>
    </source>
</evidence>
<feature type="compositionally biased region" description="Polar residues" evidence="1">
    <location>
        <begin position="1"/>
        <end position="11"/>
    </location>
</feature>
<dbReference type="PANTHER" id="PTHR30173:SF36">
    <property type="entry name" value="ECF RNA POLYMERASE SIGMA FACTOR SIGJ"/>
    <property type="match status" value="1"/>
</dbReference>
<dbReference type="InterPro" id="IPR014284">
    <property type="entry name" value="RNA_pol_sigma-70_dom"/>
</dbReference>
<feature type="compositionally biased region" description="Polar residues" evidence="1">
    <location>
        <begin position="19"/>
        <end position="36"/>
    </location>
</feature>
<dbReference type="SUPFAM" id="SSF88946">
    <property type="entry name" value="Sigma2 domain of RNA polymerase sigma factors"/>
    <property type="match status" value="1"/>
</dbReference>
<feature type="domain" description="RNA polymerase sigma-70 region 2" evidence="2">
    <location>
        <begin position="43"/>
        <end position="106"/>
    </location>
</feature>
<dbReference type="InterPro" id="IPR052704">
    <property type="entry name" value="ECF_Sigma-70_Domain"/>
</dbReference>
<keyword evidence="5" id="KW-1185">Reference proteome</keyword>
<evidence type="ECO:0000259" key="3">
    <source>
        <dbReference type="Pfam" id="PF08281"/>
    </source>
</evidence>
<dbReference type="InterPro" id="IPR013324">
    <property type="entry name" value="RNA_pol_sigma_r3/r4-like"/>
</dbReference>
<dbReference type="InterPro" id="IPR013325">
    <property type="entry name" value="RNA_pol_sigma_r2"/>
</dbReference>
<dbReference type="AlphaFoldDB" id="A0A6J5CZY5"/>
<dbReference type="Proteomes" id="UP000494363">
    <property type="component" value="Unassembled WGS sequence"/>
</dbReference>
<dbReference type="Pfam" id="PF04542">
    <property type="entry name" value="Sigma70_r2"/>
    <property type="match status" value="1"/>
</dbReference>
<dbReference type="RefSeq" id="WP_246355629.1">
    <property type="nucleotide sequence ID" value="NZ_CADIKH010000001.1"/>
</dbReference>
<dbReference type="GO" id="GO:0003677">
    <property type="term" value="F:DNA binding"/>
    <property type="evidence" value="ECO:0007669"/>
    <property type="project" value="InterPro"/>
</dbReference>
<protein>
    <recommendedName>
        <fullName evidence="6">ECF RNA polymerase sigma factor SigJ</fullName>
    </recommendedName>
</protein>
<dbReference type="EMBL" id="CADIKH010000001">
    <property type="protein sequence ID" value="CAB3746691.1"/>
    <property type="molecule type" value="Genomic_DNA"/>
</dbReference>
<dbReference type="Gene3D" id="1.10.1740.10">
    <property type="match status" value="1"/>
</dbReference>
<reference evidence="4 5" key="1">
    <citation type="submission" date="2020-04" db="EMBL/GenBank/DDBJ databases">
        <authorList>
            <person name="De Canck E."/>
        </authorList>
    </citation>
    <scope>NUCLEOTIDE SEQUENCE [LARGE SCALE GENOMIC DNA]</scope>
    <source>
        <strain evidence="4 5">LMG 29542</strain>
    </source>
</reference>
<evidence type="ECO:0000259" key="2">
    <source>
        <dbReference type="Pfam" id="PF04542"/>
    </source>
</evidence>
<dbReference type="Gene3D" id="1.10.10.10">
    <property type="entry name" value="Winged helix-like DNA-binding domain superfamily/Winged helix DNA-binding domain"/>
    <property type="match status" value="1"/>
</dbReference>
<dbReference type="InterPro" id="IPR036388">
    <property type="entry name" value="WH-like_DNA-bd_sf"/>
</dbReference>
<evidence type="ECO:0000256" key="1">
    <source>
        <dbReference type="SAM" id="MobiDB-lite"/>
    </source>
</evidence>
<proteinExistence type="predicted"/>
<feature type="domain" description="RNA polymerase sigma factor 70 region 4 type 2" evidence="3">
    <location>
        <begin position="145"/>
        <end position="193"/>
    </location>
</feature>
<dbReference type="Pfam" id="PF08281">
    <property type="entry name" value="Sigma70_r4_2"/>
    <property type="match status" value="1"/>
</dbReference>
<gene>
    <name evidence="4" type="ORF">LMG29542_00273</name>
</gene>
<dbReference type="GO" id="GO:0006352">
    <property type="term" value="P:DNA-templated transcription initiation"/>
    <property type="evidence" value="ECO:0007669"/>
    <property type="project" value="InterPro"/>
</dbReference>